<evidence type="ECO:0000313" key="1">
    <source>
        <dbReference type="EMBL" id="GJT60716.1"/>
    </source>
</evidence>
<evidence type="ECO:0000313" key="2">
    <source>
        <dbReference type="Proteomes" id="UP001151760"/>
    </source>
</evidence>
<accession>A0ABQ5FBR3</accession>
<dbReference type="Gene3D" id="1.10.8.1170">
    <property type="match status" value="1"/>
</dbReference>
<keyword evidence="2" id="KW-1185">Reference proteome</keyword>
<dbReference type="EMBL" id="BQNB010017224">
    <property type="protein sequence ID" value="GJT60716.1"/>
    <property type="molecule type" value="Genomic_DNA"/>
</dbReference>
<protein>
    <submittedName>
        <fullName evidence="1">Uncharacterized protein</fullName>
    </submittedName>
</protein>
<sequence length="68" mass="7409">MKVVEVVATSGGGGGGDGGGGGGEKRLCRNAKRAQTDHEHFLFRYSCIDFLLKRFCERQSAIYKRSIS</sequence>
<gene>
    <name evidence="1" type="ORF">Tco_1004249</name>
</gene>
<proteinExistence type="predicted"/>
<comment type="caution">
    <text evidence="1">The sequence shown here is derived from an EMBL/GenBank/DDBJ whole genome shotgun (WGS) entry which is preliminary data.</text>
</comment>
<name>A0ABQ5FBR3_9ASTR</name>
<reference evidence="1" key="1">
    <citation type="journal article" date="2022" name="Int. J. Mol. Sci.">
        <title>Draft Genome of Tanacetum Coccineum: Genomic Comparison of Closely Related Tanacetum-Family Plants.</title>
        <authorList>
            <person name="Yamashiro T."/>
            <person name="Shiraishi A."/>
            <person name="Nakayama K."/>
            <person name="Satake H."/>
        </authorList>
    </citation>
    <scope>NUCLEOTIDE SEQUENCE</scope>
</reference>
<organism evidence="1 2">
    <name type="scientific">Tanacetum coccineum</name>
    <dbReference type="NCBI Taxonomy" id="301880"/>
    <lineage>
        <taxon>Eukaryota</taxon>
        <taxon>Viridiplantae</taxon>
        <taxon>Streptophyta</taxon>
        <taxon>Embryophyta</taxon>
        <taxon>Tracheophyta</taxon>
        <taxon>Spermatophyta</taxon>
        <taxon>Magnoliopsida</taxon>
        <taxon>eudicotyledons</taxon>
        <taxon>Gunneridae</taxon>
        <taxon>Pentapetalae</taxon>
        <taxon>asterids</taxon>
        <taxon>campanulids</taxon>
        <taxon>Asterales</taxon>
        <taxon>Asteraceae</taxon>
        <taxon>Asteroideae</taxon>
        <taxon>Anthemideae</taxon>
        <taxon>Anthemidinae</taxon>
        <taxon>Tanacetum</taxon>
    </lineage>
</organism>
<reference evidence="1" key="2">
    <citation type="submission" date="2022-01" db="EMBL/GenBank/DDBJ databases">
        <authorList>
            <person name="Yamashiro T."/>
            <person name="Shiraishi A."/>
            <person name="Satake H."/>
            <person name="Nakayama K."/>
        </authorList>
    </citation>
    <scope>NUCLEOTIDE SEQUENCE</scope>
</reference>
<dbReference type="Proteomes" id="UP001151760">
    <property type="component" value="Unassembled WGS sequence"/>
</dbReference>